<dbReference type="InterPro" id="IPR013783">
    <property type="entry name" value="Ig-like_fold"/>
</dbReference>
<dbReference type="InterPro" id="IPR036116">
    <property type="entry name" value="FN3_sf"/>
</dbReference>
<sequence length="1038" mass="110839">MKKYFFLLLFPILLHLSVLGQSNAPTNLAASAQNSTSIRLTWTDNISNETGFDIERSTDNRTFTKIADGNANTPSFTVTGLSPATLYYFRVRAKFATGTSNYSNVAFVTTYPVPPVVNTLTATSKGTTSIQLAWTDVVKEGTYFVERRTGQSGNFTRIATSGPGYTDNSVSPGTEYCYRVQYDASYETAGYSNIACATTQQAPPAAPARLAAQAVSSSQINLQWADVSNNETGFQIERASSATAPFTKIADVGANATSYEDKNLSASTQYCYRVRAVNGAGNSGYTDIQCATTQAPPLGAPQNLVAAAASTTQINLSWTGVANITGYQLERSTDGNNWAKIADPANNATSYEDKNLAPNSRYYYRLRAVNGGGPGPYSNVADATTPDTPPAAPARLTATAVTFSQINLQWADLSNNESRFEIERSTDGTSFTKIADVGANATSYEDKNLQPQTRYYYRIRAVNAAGSSGYSNVADATTPVGPPAAPQNLVATAVSITQINLTWTAVPNATNILIERSPNGNDGWTQIASVAGNVTTYEDKNLSQNTRYFYRIRATNTSGNGPYSNVANAITPDAPPAAPARLTAAAALATQINLVWADLSNNESGFEIERSADGNTGWTKIGDAAANATSFQNIGLTPNTRYFYRIRAINAAGQSAYSNVADATTPDVPPAAPANLTATPGSATQINLTWADQSANETGFEVERASSATAPFTKIADLPANTTTYQDQGLTPAATYCYRVRAKNTIGASAYSNVACSATPDVPPAAPARLTATPASPTQINLAWADLSANESGFEVEQSTSATGTFTKIATLPANATTYEVKNLTDATQYCFRVRAVNAAGPSAYTEPACATTPLAPPVTPTGLTAKVSDYDQIQLNWAAVSPKAVTVSIERSTNPNGPFVEIKQVPAAQTNYVDPGLQEFTTYYFRIRATNAAGNSNYSNVASARIEEVVIGVEDEWITQTQVFVENRTLQIRTEWYRSVPAQVQLHSLDGRVQLADNRRVGTTDAWSYSLTQPPSGLYVLAIVADGRLFTKRIILP</sequence>
<dbReference type="SUPFAM" id="SSF49265">
    <property type="entry name" value="Fibronectin type III"/>
    <property type="match status" value="6"/>
</dbReference>
<feature type="domain" description="Fibronectin type-III" evidence="3">
    <location>
        <begin position="24"/>
        <end position="113"/>
    </location>
</feature>
<dbReference type="Proteomes" id="UP000598820">
    <property type="component" value="Unassembled WGS sequence"/>
</dbReference>
<feature type="domain" description="Fibronectin type-III" evidence="3">
    <location>
        <begin position="578"/>
        <end position="668"/>
    </location>
</feature>
<dbReference type="PANTHER" id="PTHR13817">
    <property type="entry name" value="TITIN"/>
    <property type="match status" value="1"/>
</dbReference>
<keyword evidence="2" id="KW-0732">Signal</keyword>
<feature type="domain" description="Fibronectin type-III" evidence="3">
    <location>
        <begin position="672"/>
        <end position="765"/>
    </location>
</feature>
<proteinExistence type="predicted"/>
<keyword evidence="1" id="KW-0677">Repeat</keyword>
<organism evidence="4 5">
    <name type="scientific">Spirosoma profusum</name>
    <dbReference type="NCBI Taxonomy" id="2771354"/>
    <lineage>
        <taxon>Bacteria</taxon>
        <taxon>Pseudomonadati</taxon>
        <taxon>Bacteroidota</taxon>
        <taxon>Cytophagia</taxon>
        <taxon>Cytophagales</taxon>
        <taxon>Cytophagaceae</taxon>
        <taxon>Spirosoma</taxon>
    </lineage>
</organism>
<evidence type="ECO:0000256" key="2">
    <source>
        <dbReference type="SAM" id="SignalP"/>
    </source>
</evidence>
<feature type="chain" id="PRO_5037116493" evidence="2">
    <location>
        <begin position="21"/>
        <end position="1038"/>
    </location>
</feature>
<name>A0A926XV70_9BACT</name>
<dbReference type="AlphaFoldDB" id="A0A926XV70"/>
<keyword evidence="5" id="KW-1185">Reference proteome</keyword>
<dbReference type="Gene3D" id="2.60.40.10">
    <property type="entry name" value="Immunoglobulins"/>
    <property type="match status" value="10"/>
</dbReference>
<feature type="signal peptide" evidence="2">
    <location>
        <begin position="1"/>
        <end position="20"/>
    </location>
</feature>
<dbReference type="Pfam" id="PF00041">
    <property type="entry name" value="fn3"/>
    <property type="match status" value="9"/>
</dbReference>
<dbReference type="InterPro" id="IPR050964">
    <property type="entry name" value="Striated_Muscle_Regulatory"/>
</dbReference>
<feature type="domain" description="Fibronectin type-III" evidence="3">
    <location>
        <begin position="766"/>
        <end position="856"/>
    </location>
</feature>
<reference evidence="4" key="1">
    <citation type="submission" date="2020-09" db="EMBL/GenBank/DDBJ databases">
        <authorList>
            <person name="Kim M.K."/>
        </authorList>
    </citation>
    <scope>NUCLEOTIDE SEQUENCE</scope>
    <source>
        <strain evidence="4">BT702</strain>
    </source>
</reference>
<feature type="domain" description="Fibronectin type-III" evidence="3">
    <location>
        <begin position="114"/>
        <end position="202"/>
    </location>
</feature>
<feature type="domain" description="Fibronectin type-III" evidence="3">
    <location>
        <begin position="392"/>
        <end position="481"/>
    </location>
</feature>
<dbReference type="SMART" id="SM00060">
    <property type="entry name" value="FN3"/>
    <property type="match status" value="10"/>
</dbReference>
<evidence type="ECO:0000313" key="4">
    <source>
        <dbReference type="EMBL" id="MBD2700809.1"/>
    </source>
</evidence>
<dbReference type="PANTHER" id="PTHR13817:SF173">
    <property type="entry name" value="FRAZZLED"/>
    <property type="match status" value="1"/>
</dbReference>
<dbReference type="CDD" id="cd00063">
    <property type="entry name" value="FN3"/>
    <property type="match status" value="10"/>
</dbReference>
<comment type="caution">
    <text evidence="4">The sequence shown here is derived from an EMBL/GenBank/DDBJ whole genome shotgun (WGS) entry which is preliminary data.</text>
</comment>
<dbReference type="InterPro" id="IPR003961">
    <property type="entry name" value="FN3_dom"/>
</dbReference>
<accession>A0A926XV70</accession>
<feature type="domain" description="Fibronectin type-III" evidence="3">
    <location>
        <begin position="300"/>
        <end position="388"/>
    </location>
</feature>
<dbReference type="PROSITE" id="PS50853">
    <property type="entry name" value="FN3"/>
    <property type="match status" value="10"/>
</dbReference>
<feature type="domain" description="Fibronectin type-III" evidence="3">
    <location>
        <begin position="485"/>
        <end position="574"/>
    </location>
</feature>
<evidence type="ECO:0000313" key="5">
    <source>
        <dbReference type="Proteomes" id="UP000598820"/>
    </source>
</evidence>
<dbReference type="EMBL" id="JACWZY010000006">
    <property type="protein sequence ID" value="MBD2700809.1"/>
    <property type="molecule type" value="Genomic_DNA"/>
</dbReference>
<dbReference type="RefSeq" id="WP_190886671.1">
    <property type="nucleotide sequence ID" value="NZ_JACWZY010000006.1"/>
</dbReference>
<evidence type="ECO:0000259" key="3">
    <source>
        <dbReference type="PROSITE" id="PS50853"/>
    </source>
</evidence>
<feature type="domain" description="Fibronectin type-III" evidence="3">
    <location>
        <begin position="206"/>
        <end position="296"/>
    </location>
</feature>
<protein>
    <submittedName>
        <fullName evidence="4">Fibronectin type III domain-containing protein</fullName>
    </submittedName>
</protein>
<evidence type="ECO:0000256" key="1">
    <source>
        <dbReference type="ARBA" id="ARBA00022737"/>
    </source>
</evidence>
<gene>
    <name evidence="4" type="ORF">IC229_09180</name>
</gene>
<feature type="domain" description="Fibronectin type-III" evidence="3">
    <location>
        <begin position="860"/>
        <end position="950"/>
    </location>
</feature>